<accession>A0AAV2BD88</accession>
<reference evidence="4 5" key="1">
    <citation type="submission" date="2024-04" db="EMBL/GenBank/DDBJ databases">
        <authorList>
            <person name="Rising A."/>
            <person name="Reimegard J."/>
            <person name="Sonavane S."/>
            <person name="Akerstrom W."/>
            <person name="Nylinder S."/>
            <person name="Hedman E."/>
            <person name="Kallberg Y."/>
        </authorList>
    </citation>
    <scope>NUCLEOTIDE SEQUENCE [LARGE SCALE GENOMIC DNA]</scope>
</reference>
<keyword evidence="1" id="KW-0175">Coiled coil</keyword>
<feature type="compositionally biased region" description="Polar residues" evidence="2">
    <location>
        <begin position="628"/>
        <end position="640"/>
    </location>
</feature>
<dbReference type="GO" id="GO:0000281">
    <property type="term" value="P:mitotic cytokinesis"/>
    <property type="evidence" value="ECO:0007669"/>
    <property type="project" value="TreeGrafter"/>
</dbReference>
<dbReference type="AlphaFoldDB" id="A0AAV2BD88"/>
<feature type="domain" description="Anillin homology" evidence="3">
    <location>
        <begin position="773"/>
        <end position="876"/>
    </location>
</feature>
<feature type="region of interest" description="Disordered" evidence="2">
    <location>
        <begin position="626"/>
        <end position="655"/>
    </location>
</feature>
<dbReference type="GO" id="GO:0031106">
    <property type="term" value="P:septin ring organization"/>
    <property type="evidence" value="ECO:0007669"/>
    <property type="project" value="TreeGrafter"/>
</dbReference>
<protein>
    <recommendedName>
        <fullName evidence="3">Anillin homology domain-containing protein</fullName>
    </recommendedName>
</protein>
<evidence type="ECO:0000259" key="3">
    <source>
        <dbReference type="Pfam" id="PF08174"/>
    </source>
</evidence>
<feature type="compositionally biased region" description="Basic residues" evidence="2">
    <location>
        <begin position="877"/>
        <end position="889"/>
    </location>
</feature>
<organism evidence="4 5">
    <name type="scientific">Larinioides sclopetarius</name>
    <dbReference type="NCBI Taxonomy" id="280406"/>
    <lineage>
        <taxon>Eukaryota</taxon>
        <taxon>Metazoa</taxon>
        <taxon>Ecdysozoa</taxon>
        <taxon>Arthropoda</taxon>
        <taxon>Chelicerata</taxon>
        <taxon>Arachnida</taxon>
        <taxon>Araneae</taxon>
        <taxon>Araneomorphae</taxon>
        <taxon>Entelegynae</taxon>
        <taxon>Araneoidea</taxon>
        <taxon>Araneidae</taxon>
        <taxon>Larinioides</taxon>
    </lineage>
</organism>
<evidence type="ECO:0000256" key="2">
    <source>
        <dbReference type="SAM" id="MobiDB-lite"/>
    </source>
</evidence>
<feature type="region of interest" description="Disordered" evidence="2">
    <location>
        <begin position="127"/>
        <end position="147"/>
    </location>
</feature>
<feature type="region of interest" description="Disordered" evidence="2">
    <location>
        <begin position="308"/>
        <end position="436"/>
    </location>
</feature>
<feature type="coiled-coil region" evidence="1">
    <location>
        <begin position="683"/>
        <end position="717"/>
    </location>
</feature>
<evidence type="ECO:0000313" key="4">
    <source>
        <dbReference type="EMBL" id="CAL1294205.1"/>
    </source>
</evidence>
<gene>
    <name evidence="4" type="ORF">LARSCL_LOCUS18591</name>
</gene>
<dbReference type="GO" id="GO:0005826">
    <property type="term" value="C:actomyosin contractile ring"/>
    <property type="evidence" value="ECO:0007669"/>
    <property type="project" value="TreeGrafter"/>
</dbReference>
<dbReference type="Pfam" id="PF08174">
    <property type="entry name" value="Anillin"/>
    <property type="match status" value="1"/>
</dbReference>
<dbReference type="InterPro" id="IPR051364">
    <property type="entry name" value="Cytokinesis/Rho-signaling"/>
</dbReference>
<dbReference type="GO" id="GO:0000915">
    <property type="term" value="P:actomyosin contractile ring assembly"/>
    <property type="evidence" value="ECO:0007669"/>
    <property type="project" value="TreeGrafter"/>
</dbReference>
<dbReference type="InterPro" id="IPR012966">
    <property type="entry name" value="AHD"/>
</dbReference>
<feature type="non-terminal residue" evidence="4">
    <location>
        <position position="899"/>
    </location>
</feature>
<dbReference type="EMBL" id="CAXIEN010000340">
    <property type="protein sequence ID" value="CAL1294205.1"/>
    <property type="molecule type" value="Genomic_DNA"/>
</dbReference>
<feature type="compositionally biased region" description="Polar residues" evidence="2">
    <location>
        <begin position="133"/>
        <end position="147"/>
    </location>
</feature>
<feature type="compositionally biased region" description="Polar residues" evidence="2">
    <location>
        <begin position="336"/>
        <end position="417"/>
    </location>
</feature>
<feature type="compositionally biased region" description="Polar residues" evidence="2">
    <location>
        <begin position="426"/>
        <end position="436"/>
    </location>
</feature>
<sequence length="899" mass="99980">MDLDDSFTNKLLKRRKARKDYLKVKMMDSPARRKRTVLVEEQQIPSKDNKELNESLKCLCIEQVFSEHEVKEDDLTEEVKENVSVKQGMRENIFMKENESMEEEAPLRVKSLAMLRKKYSAQDDLNDKKAAMDTQQADEPPTSVFSTNHKELCSTRNRLRRLAADINRWEDNLMRPTVYATSSTKKAPDSAAEEVEDTLNCSFEPSNLPLSARRALFEQAAIENQVQSKKQTIKPKVSVAQRAAMFENAPKNENRVRTTHPNPINKSPIKPTMKVRSPVKPGVALGCVQSSAVLKASPVRQSATLTRTIAKPSAGSPAKSFLIFDHGSPTRPSAALTKNPTKPSTGSPAKSSSTFSWDSPAKSSSTFSWDSPTRPSAALTKNPTKPSTGSPAKSSPISSCESPAKSSSTFSWDSPTRPSAALIMNPTKTPTGSLAQSAAFNRGSPAKLGVNGGSTTTPTKSFIPKPIISFNQWQCAKTTNMESEKKRPLSSLVDHWEKLSSSSSVTNKQSKEEVPFHNLITREEVFSPLEEEQVESECDEEQIESEPEEQPVQSECEGQTASECEESKYDSTDIEEESGDDNDDSFTDTSSFNSNKFAAAAGIETETENEDKSSLPDYDSVLGDSCYSHFQSPPSSSNYSCDEANREDQSSHQPLLHTVSVYRKLVKESCTPPSRLEPVPPLNEKEQERITDIRETIKRLQEEVVRQQNRIGQSTKLINWLVSTKPEYHGSSEEVEAEKVLLIATQKHQACLNEIQRLKFHRSLGSDTEDGYGTLTITNMELPLKRDFIAAQLDGKINDVHSFLCLVRRGAQVIETQVVSTNDEITDGSLHFTSLIRFKNLPPDFSIVFEVFTLLRQDNNQLNQQTKKEGLSGIRRDHSKTKLTPKKKKGNGDLPAVSS</sequence>
<feature type="region of interest" description="Disordered" evidence="2">
    <location>
        <begin position="522"/>
        <end position="591"/>
    </location>
</feature>
<feature type="compositionally biased region" description="Acidic residues" evidence="2">
    <location>
        <begin position="529"/>
        <end position="549"/>
    </location>
</feature>
<feature type="region of interest" description="Disordered" evidence="2">
    <location>
        <begin position="253"/>
        <end position="277"/>
    </location>
</feature>
<feature type="compositionally biased region" description="Acidic residues" evidence="2">
    <location>
        <begin position="572"/>
        <end position="586"/>
    </location>
</feature>
<dbReference type="PANTHER" id="PTHR21538:SF23">
    <property type="entry name" value="ANILLIN"/>
    <property type="match status" value="1"/>
</dbReference>
<dbReference type="PANTHER" id="PTHR21538">
    <property type="entry name" value="ANILLIN/RHOTEKIN RTKN"/>
    <property type="match status" value="1"/>
</dbReference>
<name>A0AAV2BD88_9ARAC</name>
<feature type="region of interest" description="Disordered" evidence="2">
    <location>
        <begin position="864"/>
        <end position="899"/>
    </location>
</feature>
<dbReference type="Proteomes" id="UP001497382">
    <property type="component" value="Unassembled WGS sequence"/>
</dbReference>
<comment type="caution">
    <text evidence="4">The sequence shown here is derived from an EMBL/GenBank/DDBJ whole genome shotgun (WGS) entry which is preliminary data.</text>
</comment>
<proteinExistence type="predicted"/>
<keyword evidence="5" id="KW-1185">Reference proteome</keyword>
<feature type="compositionally biased region" description="Basic and acidic residues" evidence="2">
    <location>
        <begin position="866"/>
        <end position="876"/>
    </location>
</feature>
<evidence type="ECO:0000256" key="1">
    <source>
        <dbReference type="SAM" id="Coils"/>
    </source>
</evidence>
<evidence type="ECO:0000313" key="5">
    <source>
        <dbReference type="Proteomes" id="UP001497382"/>
    </source>
</evidence>